<comment type="caution">
    <text evidence="2">The sequence shown here is derived from an EMBL/GenBank/DDBJ whole genome shotgun (WGS) entry which is preliminary data.</text>
</comment>
<dbReference type="AlphaFoldDB" id="A0A1Q9ATH9"/>
<feature type="domain" description="SnoaL-like" evidence="1">
    <location>
        <begin position="10"/>
        <end position="110"/>
    </location>
</feature>
<name>A0A1Q9ATH9_9HYPH</name>
<dbReference type="Gene3D" id="3.10.450.50">
    <property type="match status" value="1"/>
</dbReference>
<reference evidence="2 3" key="1">
    <citation type="submission" date="2016-09" db="EMBL/GenBank/DDBJ databases">
        <title>Rhizobium sp. nov., a novel species isolated from the rice rhizosphere.</title>
        <authorList>
            <person name="Zhao J."/>
            <person name="Zhang X."/>
        </authorList>
    </citation>
    <scope>NUCLEOTIDE SEQUENCE [LARGE SCALE GENOMIC DNA]</scope>
    <source>
        <strain evidence="2 3">1.7048</strain>
    </source>
</reference>
<dbReference type="EMBL" id="MKIP01000057">
    <property type="protein sequence ID" value="OLP58625.1"/>
    <property type="molecule type" value="Genomic_DNA"/>
</dbReference>
<organism evidence="2 3">
    <name type="scientific">Xaviernesmea oryzae</name>
    <dbReference type="NCBI Taxonomy" id="464029"/>
    <lineage>
        <taxon>Bacteria</taxon>
        <taxon>Pseudomonadati</taxon>
        <taxon>Pseudomonadota</taxon>
        <taxon>Alphaproteobacteria</taxon>
        <taxon>Hyphomicrobiales</taxon>
        <taxon>Rhizobiaceae</taxon>
        <taxon>Rhizobium/Agrobacterium group</taxon>
        <taxon>Xaviernesmea</taxon>
    </lineage>
</organism>
<evidence type="ECO:0000313" key="3">
    <source>
        <dbReference type="Proteomes" id="UP000186364"/>
    </source>
</evidence>
<proteinExistence type="predicted"/>
<dbReference type="SUPFAM" id="SSF54427">
    <property type="entry name" value="NTF2-like"/>
    <property type="match status" value="1"/>
</dbReference>
<protein>
    <submittedName>
        <fullName evidence="2">DUF4440 domain-containing protein</fullName>
    </submittedName>
</protein>
<dbReference type="InterPro" id="IPR037401">
    <property type="entry name" value="SnoaL-like"/>
</dbReference>
<dbReference type="Proteomes" id="UP000186364">
    <property type="component" value="Unassembled WGS sequence"/>
</dbReference>
<keyword evidence="3" id="KW-1185">Reference proteome</keyword>
<dbReference type="InterPro" id="IPR032710">
    <property type="entry name" value="NTF2-like_dom_sf"/>
</dbReference>
<dbReference type="RefSeq" id="WP_075629050.1">
    <property type="nucleotide sequence ID" value="NZ_FOAM01000003.1"/>
</dbReference>
<accession>A0A1Q9ATH9</accession>
<sequence>MLDPVQRLIDFHAAINALDFAAIEAAFAEEAVYSSGKVGGLQGKAAIMAAFRRYFAQYPDQVAEDSLVEAVSPFAARSVWRLRATDAVTGAPLEREGEETITFDAEGRIVGVAVTDYLAL</sequence>
<evidence type="ECO:0000259" key="1">
    <source>
        <dbReference type="Pfam" id="PF12680"/>
    </source>
</evidence>
<evidence type="ECO:0000313" key="2">
    <source>
        <dbReference type="EMBL" id="OLP58625.1"/>
    </source>
</evidence>
<gene>
    <name evidence="2" type="ORF">BJF93_17450</name>
</gene>
<dbReference type="Pfam" id="PF12680">
    <property type="entry name" value="SnoaL_2"/>
    <property type="match status" value="1"/>
</dbReference>